<dbReference type="EMBL" id="OB660785">
    <property type="protein sequence ID" value="CAD7226256.1"/>
    <property type="molecule type" value="Genomic_DNA"/>
</dbReference>
<comment type="function">
    <text evidence="10">Mitochondrial membrane ATP synthase (F(1)F(0) ATP synthase or Complex V) produces ATP from ADP in the presence of a proton gradient across the membrane which is generated by electron transport complexes of the respiratory chain. F-type ATPases consist of two structural domains, F(1) - containing the extramembraneous catalytic core, and F(0) - containing the membrane proton channel, linked together by a central stalk and a peripheral stalk. During catalysis, ATP synthesis in the catalytic domain of F(1) is coupled via a rotary mechanism of the central stalk subunits to proton translocation.</text>
</comment>
<evidence type="ECO:0000256" key="7">
    <source>
        <dbReference type="ARBA" id="ARBA00023065"/>
    </source>
</evidence>
<keyword evidence="6 10" id="KW-0999">Mitochondrion inner membrane</keyword>
<dbReference type="OrthoDB" id="35799at2759"/>
<organism evidence="11">
    <name type="scientific">Cyprideis torosa</name>
    <dbReference type="NCBI Taxonomy" id="163714"/>
    <lineage>
        <taxon>Eukaryota</taxon>
        <taxon>Metazoa</taxon>
        <taxon>Ecdysozoa</taxon>
        <taxon>Arthropoda</taxon>
        <taxon>Crustacea</taxon>
        <taxon>Oligostraca</taxon>
        <taxon>Ostracoda</taxon>
        <taxon>Podocopa</taxon>
        <taxon>Podocopida</taxon>
        <taxon>Cytherocopina</taxon>
        <taxon>Cytheroidea</taxon>
        <taxon>Cytherideidae</taxon>
        <taxon>Cyprideis</taxon>
    </lineage>
</organism>
<keyword evidence="7 10" id="KW-0406">Ion transport</keyword>
<evidence type="ECO:0000256" key="9">
    <source>
        <dbReference type="ARBA" id="ARBA00023136"/>
    </source>
</evidence>
<evidence type="ECO:0000256" key="5">
    <source>
        <dbReference type="ARBA" id="ARBA00022781"/>
    </source>
</evidence>
<dbReference type="InterPro" id="IPR008689">
    <property type="entry name" value="ATP_synth_F0_dsu_mt"/>
</dbReference>
<reference evidence="11" key="1">
    <citation type="submission" date="2020-11" db="EMBL/GenBank/DDBJ databases">
        <authorList>
            <person name="Tran Van P."/>
        </authorList>
    </citation>
    <scope>NUCLEOTIDE SEQUENCE</scope>
</reference>
<evidence type="ECO:0000256" key="8">
    <source>
        <dbReference type="ARBA" id="ARBA00023128"/>
    </source>
</evidence>
<sequence>MAARRITKSAIDWGAFAERVPKDQYNMFTAFRSKSEQYVRKMQALPMDPPKIDWSNYTARVMNPAVVEGLKKQYESIKVPYPADNVTKLVDEQEKQEEPRIQEFIAQSQARSKEVQAELAKFEDMTPILEWTTEEFVDAFPKTYDPYRPSMPPGYKCDQLGYVPPGGWPPPEGH</sequence>
<evidence type="ECO:0000256" key="1">
    <source>
        <dbReference type="ARBA" id="ARBA00004273"/>
    </source>
</evidence>
<dbReference type="GO" id="GO:0045259">
    <property type="term" value="C:proton-transporting ATP synthase complex"/>
    <property type="evidence" value="ECO:0007669"/>
    <property type="project" value="UniProtKB-KW"/>
</dbReference>
<accession>A0A7R8ZNX1</accession>
<keyword evidence="3 10" id="KW-0813">Transport</keyword>
<evidence type="ECO:0000256" key="3">
    <source>
        <dbReference type="ARBA" id="ARBA00022448"/>
    </source>
</evidence>
<comment type="similarity">
    <text evidence="2 10">Belongs to the ATPase d subunit family.</text>
</comment>
<dbReference type="GO" id="GO:0015986">
    <property type="term" value="P:proton motive force-driven ATP synthesis"/>
    <property type="evidence" value="ECO:0007669"/>
    <property type="project" value="UniProtKB-UniRule"/>
</dbReference>
<dbReference type="GO" id="GO:0015078">
    <property type="term" value="F:proton transmembrane transporter activity"/>
    <property type="evidence" value="ECO:0007669"/>
    <property type="project" value="InterPro"/>
</dbReference>
<evidence type="ECO:0000313" key="11">
    <source>
        <dbReference type="EMBL" id="CAD7226256.1"/>
    </source>
</evidence>
<gene>
    <name evidence="11" type="ORF">CTOB1V02_LOCUS4179</name>
</gene>
<keyword evidence="4" id="KW-0138">CF(0)</keyword>
<dbReference type="PANTHER" id="PTHR12700">
    <property type="entry name" value="ATP SYNTHASE SUBUNIT D, MITOCHONDRIAL"/>
    <property type="match status" value="1"/>
</dbReference>
<keyword evidence="9 10" id="KW-0472">Membrane</keyword>
<protein>
    <recommendedName>
        <fullName evidence="10">ATP synthase subunit d, mitochondrial</fullName>
    </recommendedName>
</protein>
<proteinExistence type="inferred from homology"/>
<evidence type="ECO:0000256" key="2">
    <source>
        <dbReference type="ARBA" id="ARBA00006842"/>
    </source>
</evidence>
<name>A0A7R8ZNX1_9CRUS</name>
<evidence type="ECO:0000256" key="6">
    <source>
        <dbReference type="ARBA" id="ARBA00022792"/>
    </source>
</evidence>
<dbReference type="GO" id="GO:0005743">
    <property type="term" value="C:mitochondrial inner membrane"/>
    <property type="evidence" value="ECO:0007669"/>
    <property type="project" value="UniProtKB-SubCell"/>
</dbReference>
<evidence type="ECO:0000256" key="4">
    <source>
        <dbReference type="ARBA" id="ARBA00022547"/>
    </source>
</evidence>
<evidence type="ECO:0000256" key="10">
    <source>
        <dbReference type="PIRNR" id="PIRNR005514"/>
    </source>
</evidence>
<dbReference type="SUPFAM" id="SSF161065">
    <property type="entry name" value="ATP synthase D chain-like"/>
    <property type="match status" value="1"/>
</dbReference>
<dbReference type="AlphaFoldDB" id="A0A7R8ZNX1"/>
<keyword evidence="8 10" id="KW-0496">Mitochondrion</keyword>
<dbReference type="Gene3D" id="6.10.280.70">
    <property type="match status" value="1"/>
</dbReference>
<keyword evidence="5 10" id="KW-0375">Hydrogen ion transport</keyword>
<dbReference type="InterPro" id="IPR036228">
    <property type="entry name" value="ATP_synth_F0_dsu_sf_mt"/>
</dbReference>
<dbReference type="PIRSF" id="PIRSF005514">
    <property type="entry name" value="ATPase_F0_D_mt"/>
    <property type="match status" value="1"/>
</dbReference>
<dbReference type="Pfam" id="PF05873">
    <property type="entry name" value="Mt_ATP-synt_D"/>
    <property type="match status" value="1"/>
</dbReference>
<comment type="subcellular location">
    <subcellularLocation>
        <location evidence="1 10">Mitochondrion inner membrane</location>
    </subcellularLocation>
</comment>